<proteinExistence type="predicted"/>
<evidence type="ECO:0000313" key="3">
    <source>
        <dbReference type="Proteomes" id="UP001610432"/>
    </source>
</evidence>
<dbReference type="RefSeq" id="XP_070885278.1">
    <property type="nucleotide sequence ID" value="XM_071024712.1"/>
</dbReference>
<comment type="caution">
    <text evidence="2">The sequence shown here is derived from an EMBL/GenBank/DDBJ whole genome shotgun (WGS) entry which is preliminary data.</text>
</comment>
<name>A0ABR4LP44_9EURO</name>
<keyword evidence="1" id="KW-1133">Transmembrane helix</keyword>
<dbReference type="Proteomes" id="UP001610432">
    <property type="component" value="Unassembled WGS sequence"/>
</dbReference>
<gene>
    <name evidence="2" type="ORF">BJX67DRAFT_144434</name>
</gene>
<dbReference type="GeneID" id="98139784"/>
<keyword evidence="3" id="KW-1185">Reference proteome</keyword>
<feature type="transmembrane region" description="Helical" evidence="1">
    <location>
        <begin position="66"/>
        <end position="86"/>
    </location>
</feature>
<organism evidence="2 3">
    <name type="scientific">Aspergillus lucknowensis</name>
    <dbReference type="NCBI Taxonomy" id="176173"/>
    <lineage>
        <taxon>Eukaryota</taxon>
        <taxon>Fungi</taxon>
        <taxon>Dikarya</taxon>
        <taxon>Ascomycota</taxon>
        <taxon>Pezizomycotina</taxon>
        <taxon>Eurotiomycetes</taxon>
        <taxon>Eurotiomycetidae</taxon>
        <taxon>Eurotiales</taxon>
        <taxon>Aspergillaceae</taxon>
        <taxon>Aspergillus</taxon>
        <taxon>Aspergillus subgen. Nidulantes</taxon>
    </lineage>
</organism>
<accession>A0ABR4LP44</accession>
<keyword evidence="1" id="KW-0812">Transmembrane</keyword>
<evidence type="ECO:0000313" key="2">
    <source>
        <dbReference type="EMBL" id="KAL2866299.1"/>
    </source>
</evidence>
<protein>
    <submittedName>
        <fullName evidence="2">Uncharacterized protein</fullName>
    </submittedName>
</protein>
<keyword evidence="1" id="KW-0472">Membrane</keyword>
<sequence length="106" mass="12130">MFVYECTLISSFIPIFLAQSARKFLLLDRETESGGNFLLYTPNYGAEFYGKETDKVNFVSRIPTSRYWMCLCILCFFLASLPVVGYKQIISVMDSSQGDHPIFSQI</sequence>
<evidence type="ECO:0000256" key="1">
    <source>
        <dbReference type="SAM" id="Phobius"/>
    </source>
</evidence>
<reference evidence="2 3" key="1">
    <citation type="submission" date="2024-07" db="EMBL/GenBank/DDBJ databases">
        <title>Section-level genome sequencing and comparative genomics of Aspergillus sections Usti and Cavernicolus.</title>
        <authorList>
            <consortium name="Lawrence Berkeley National Laboratory"/>
            <person name="Nybo J.L."/>
            <person name="Vesth T.C."/>
            <person name="Theobald S."/>
            <person name="Frisvad J.C."/>
            <person name="Larsen T.O."/>
            <person name="Kjaerboelling I."/>
            <person name="Rothschild-Mancinelli K."/>
            <person name="Lyhne E.K."/>
            <person name="Kogle M.E."/>
            <person name="Barry K."/>
            <person name="Clum A."/>
            <person name="Na H."/>
            <person name="Ledsgaard L."/>
            <person name="Lin J."/>
            <person name="Lipzen A."/>
            <person name="Kuo A."/>
            <person name="Riley R."/>
            <person name="Mondo S."/>
            <person name="Labutti K."/>
            <person name="Haridas S."/>
            <person name="Pangalinan J."/>
            <person name="Salamov A.A."/>
            <person name="Simmons B.A."/>
            <person name="Magnuson J.K."/>
            <person name="Chen J."/>
            <person name="Drula E."/>
            <person name="Henrissat B."/>
            <person name="Wiebenga A."/>
            <person name="Lubbers R.J."/>
            <person name="Gomes A.C."/>
            <person name="Macurrencykelacurrency M.R."/>
            <person name="Stajich J."/>
            <person name="Grigoriev I.V."/>
            <person name="Mortensen U.H."/>
            <person name="De Vries R.P."/>
            <person name="Baker S.E."/>
            <person name="Andersen M.R."/>
        </authorList>
    </citation>
    <scope>NUCLEOTIDE SEQUENCE [LARGE SCALE GENOMIC DNA]</scope>
    <source>
        <strain evidence="2 3">CBS 449.75</strain>
    </source>
</reference>
<dbReference type="EMBL" id="JBFXLQ010000026">
    <property type="protein sequence ID" value="KAL2866299.1"/>
    <property type="molecule type" value="Genomic_DNA"/>
</dbReference>